<sequence>MAAGSVTRPHTHSRRHRLVCLHAAAITARFRGSQCLHAASRRRSPSSHASSRTQIATPSPPTANRAAFPRDAASHRYPRGLPSPRRLSSPSPSPATSLRLRLARRPRRADALHAAVAHEARSSPCAADSSVPSSAAGAPLLSSRLLPPSTLAERKAVPLASPSPYPTRARRASLPHLKLGPLAPPVRHSTPPPARDPTARRFRDRGASKLLHRTTCLDRRPRRLPDRHQTVKDLYNGIREHADQDAAMQGGKWLWTKRRMADHPILSLTTGSIRPQVFCPRQDFTTASDRT</sequence>
<organism evidence="2 3">
    <name type="scientific">Panicum virgatum</name>
    <name type="common">Blackwell switchgrass</name>
    <dbReference type="NCBI Taxonomy" id="38727"/>
    <lineage>
        <taxon>Eukaryota</taxon>
        <taxon>Viridiplantae</taxon>
        <taxon>Streptophyta</taxon>
        <taxon>Embryophyta</taxon>
        <taxon>Tracheophyta</taxon>
        <taxon>Spermatophyta</taxon>
        <taxon>Magnoliopsida</taxon>
        <taxon>Liliopsida</taxon>
        <taxon>Poales</taxon>
        <taxon>Poaceae</taxon>
        <taxon>PACMAD clade</taxon>
        <taxon>Panicoideae</taxon>
        <taxon>Panicodae</taxon>
        <taxon>Paniceae</taxon>
        <taxon>Panicinae</taxon>
        <taxon>Panicum</taxon>
        <taxon>Panicum sect. Hiantes</taxon>
    </lineage>
</organism>
<keyword evidence="3" id="KW-1185">Reference proteome</keyword>
<protein>
    <submittedName>
        <fullName evidence="2">Uncharacterized protein</fullName>
    </submittedName>
</protein>
<gene>
    <name evidence="2" type="ORF">PVAP13_6KG300806</name>
</gene>
<evidence type="ECO:0000256" key="1">
    <source>
        <dbReference type="SAM" id="MobiDB-lite"/>
    </source>
</evidence>
<evidence type="ECO:0000313" key="3">
    <source>
        <dbReference type="Proteomes" id="UP000823388"/>
    </source>
</evidence>
<feature type="region of interest" description="Disordered" evidence="1">
    <location>
        <begin position="37"/>
        <end position="97"/>
    </location>
</feature>
<feature type="region of interest" description="Disordered" evidence="1">
    <location>
        <begin position="153"/>
        <end position="208"/>
    </location>
</feature>
<name>A0A8T0RGY8_PANVG</name>
<feature type="compositionally biased region" description="Basic and acidic residues" evidence="1">
    <location>
        <begin position="109"/>
        <end position="121"/>
    </location>
</feature>
<dbReference type="Proteomes" id="UP000823388">
    <property type="component" value="Chromosome 6K"/>
</dbReference>
<proteinExistence type="predicted"/>
<feature type="region of interest" description="Disordered" evidence="1">
    <location>
        <begin position="109"/>
        <end position="137"/>
    </location>
</feature>
<evidence type="ECO:0000313" key="2">
    <source>
        <dbReference type="EMBL" id="KAG2584355.1"/>
    </source>
</evidence>
<dbReference type="AlphaFoldDB" id="A0A8T0RGY8"/>
<feature type="compositionally biased region" description="Basic and acidic residues" evidence="1">
    <location>
        <begin position="197"/>
        <end position="207"/>
    </location>
</feature>
<comment type="caution">
    <text evidence="2">The sequence shown here is derived from an EMBL/GenBank/DDBJ whole genome shotgun (WGS) entry which is preliminary data.</text>
</comment>
<feature type="compositionally biased region" description="Low complexity" evidence="1">
    <location>
        <begin position="79"/>
        <end position="97"/>
    </location>
</feature>
<reference evidence="2" key="1">
    <citation type="submission" date="2020-05" db="EMBL/GenBank/DDBJ databases">
        <title>WGS assembly of Panicum virgatum.</title>
        <authorList>
            <person name="Lovell J.T."/>
            <person name="Jenkins J."/>
            <person name="Shu S."/>
            <person name="Juenger T.E."/>
            <person name="Schmutz J."/>
        </authorList>
    </citation>
    <scope>NUCLEOTIDE SEQUENCE</scope>
    <source>
        <strain evidence="2">AP13</strain>
    </source>
</reference>
<dbReference type="EMBL" id="CM029047">
    <property type="protein sequence ID" value="KAG2584355.1"/>
    <property type="molecule type" value="Genomic_DNA"/>
</dbReference>
<feature type="compositionally biased region" description="Low complexity" evidence="1">
    <location>
        <begin position="122"/>
        <end position="137"/>
    </location>
</feature>
<accession>A0A8T0RGY8</accession>